<dbReference type="NCBIfam" id="TIGR00002">
    <property type="entry name" value="S16"/>
    <property type="match status" value="1"/>
</dbReference>
<keyword evidence="5" id="KW-1185">Reference proteome</keyword>
<dbReference type="GO" id="GO:0005840">
    <property type="term" value="C:ribosome"/>
    <property type="evidence" value="ECO:0007669"/>
    <property type="project" value="UniProtKB-KW"/>
</dbReference>
<dbReference type="Proteomes" id="UP001595916">
    <property type="component" value="Unassembled WGS sequence"/>
</dbReference>
<dbReference type="Pfam" id="PF00886">
    <property type="entry name" value="Ribosomal_S16"/>
    <property type="match status" value="1"/>
</dbReference>
<dbReference type="Gene3D" id="3.30.1320.10">
    <property type="match status" value="1"/>
</dbReference>
<dbReference type="SUPFAM" id="SSF54565">
    <property type="entry name" value="Ribosomal protein S16"/>
    <property type="match status" value="1"/>
</dbReference>
<evidence type="ECO:0000313" key="4">
    <source>
        <dbReference type="EMBL" id="MFC4805494.1"/>
    </source>
</evidence>
<dbReference type="PANTHER" id="PTHR12919:SF20">
    <property type="entry name" value="SMALL RIBOSOMAL SUBUNIT PROTEIN BS16M"/>
    <property type="match status" value="1"/>
</dbReference>
<name>A0ABV9QNM1_9FIRM</name>
<keyword evidence="2 3" id="KW-0687">Ribonucleoprotein</keyword>
<accession>A0ABV9QNM1</accession>
<dbReference type="PANTHER" id="PTHR12919">
    <property type="entry name" value="30S RIBOSOMAL PROTEIN S16"/>
    <property type="match status" value="1"/>
</dbReference>
<dbReference type="HAMAP" id="MF_00385">
    <property type="entry name" value="Ribosomal_bS16"/>
    <property type="match status" value="1"/>
</dbReference>
<evidence type="ECO:0000256" key="2">
    <source>
        <dbReference type="ARBA" id="ARBA00023274"/>
    </source>
</evidence>
<proteinExistence type="inferred from homology"/>
<comment type="similarity">
    <text evidence="3">Belongs to the bacterial ribosomal protein bS16 family.</text>
</comment>
<reference evidence="5" key="1">
    <citation type="journal article" date="2019" name="Int. J. Syst. Evol. Microbiol.">
        <title>The Global Catalogue of Microorganisms (GCM) 10K type strain sequencing project: providing services to taxonomists for standard genome sequencing and annotation.</title>
        <authorList>
            <consortium name="The Broad Institute Genomics Platform"/>
            <consortium name="The Broad Institute Genome Sequencing Center for Infectious Disease"/>
            <person name="Wu L."/>
            <person name="Ma J."/>
        </authorList>
    </citation>
    <scope>NUCLEOTIDE SEQUENCE [LARGE SCALE GENOMIC DNA]</scope>
    <source>
        <strain evidence="5">CCUG 46385</strain>
    </source>
</reference>
<dbReference type="InterPro" id="IPR023803">
    <property type="entry name" value="Ribosomal_bS16_dom_sf"/>
</dbReference>
<dbReference type="EMBL" id="JBHSHL010000051">
    <property type="protein sequence ID" value="MFC4805494.1"/>
    <property type="molecule type" value="Genomic_DNA"/>
</dbReference>
<sequence length="92" mass="10698">MVKIRLRRMGSHKKPFYRIVVADSRAPRNGRFIEEIGYYNPVSEPKKVEVNEEKALKWMLTGAQASETVKSLFKKNGLLDKFETAKAERKQK</sequence>
<evidence type="ECO:0000313" key="5">
    <source>
        <dbReference type="Proteomes" id="UP001595916"/>
    </source>
</evidence>
<dbReference type="RefSeq" id="WP_379789060.1">
    <property type="nucleotide sequence ID" value="NZ_JBHSHL010000051.1"/>
</dbReference>
<organism evidence="4 5">
    <name type="scientific">Filifactor villosus</name>
    <dbReference type="NCBI Taxonomy" id="29374"/>
    <lineage>
        <taxon>Bacteria</taxon>
        <taxon>Bacillati</taxon>
        <taxon>Bacillota</taxon>
        <taxon>Clostridia</taxon>
        <taxon>Peptostreptococcales</taxon>
        <taxon>Filifactoraceae</taxon>
        <taxon>Filifactor</taxon>
    </lineage>
</organism>
<gene>
    <name evidence="3 4" type="primary">rpsP</name>
    <name evidence="4" type="ORF">ACFO4R_10470</name>
</gene>
<protein>
    <recommendedName>
        <fullName evidence="3">Small ribosomal subunit protein bS16</fullName>
    </recommendedName>
</protein>
<dbReference type="InterPro" id="IPR000307">
    <property type="entry name" value="Ribosomal_bS16"/>
</dbReference>
<evidence type="ECO:0000256" key="3">
    <source>
        <dbReference type="HAMAP-Rule" id="MF_00385"/>
    </source>
</evidence>
<comment type="caution">
    <text evidence="4">The sequence shown here is derived from an EMBL/GenBank/DDBJ whole genome shotgun (WGS) entry which is preliminary data.</text>
</comment>
<evidence type="ECO:0000256" key="1">
    <source>
        <dbReference type="ARBA" id="ARBA00022980"/>
    </source>
</evidence>
<keyword evidence="1 3" id="KW-0689">Ribosomal protein</keyword>